<keyword evidence="5" id="KW-1185">Reference proteome</keyword>
<feature type="coiled-coil region" evidence="1">
    <location>
        <begin position="18"/>
        <end position="45"/>
    </location>
</feature>
<dbReference type="PROSITE" id="PS51061">
    <property type="entry name" value="R3H"/>
    <property type="match status" value="1"/>
</dbReference>
<dbReference type="VEuPathDB" id="VectorBase:GAUT016417"/>
<dbReference type="InterPro" id="IPR017330">
    <property type="entry name" value="SPAG7"/>
</dbReference>
<accession>A0A1A9UUZ4</accession>
<proteinExistence type="predicted"/>
<feature type="domain" description="R3H" evidence="3">
    <location>
        <begin position="44"/>
        <end position="107"/>
    </location>
</feature>
<dbReference type="PANTHER" id="PTHR13498">
    <property type="entry name" value="SPERM ASSOCIATED ANTIGEN 7"/>
    <property type="match status" value="1"/>
</dbReference>
<dbReference type="InterPro" id="IPR036867">
    <property type="entry name" value="R3H_dom_sf"/>
</dbReference>
<name>A0A1A9UUZ4_GLOAU</name>
<dbReference type="AlphaFoldDB" id="A0A1A9UUZ4"/>
<feature type="region of interest" description="Disordered" evidence="2">
    <location>
        <begin position="148"/>
        <end position="172"/>
    </location>
</feature>
<evidence type="ECO:0000256" key="2">
    <source>
        <dbReference type="SAM" id="MobiDB-lite"/>
    </source>
</evidence>
<dbReference type="GO" id="GO:0003676">
    <property type="term" value="F:nucleic acid binding"/>
    <property type="evidence" value="ECO:0007669"/>
    <property type="project" value="UniProtKB-UniRule"/>
</dbReference>
<evidence type="ECO:0000256" key="1">
    <source>
        <dbReference type="SAM" id="Coils"/>
    </source>
</evidence>
<dbReference type="InterPro" id="IPR001374">
    <property type="entry name" value="R3H_dom"/>
</dbReference>
<dbReference type="Proteomes" id="UP000078200">
    <property type="component" value="Unassembled WGS sequence"/>
</dbReference>
<reference evidence="4" key="1">
    <citation type="submission" date="2020-05" db="UniProtKB">
        <authorList>
            <consortium name="EnsemblMetazoa"/>
        </authorList>
    </citation>
    <scope>IDENTIFICATION</scope>
    <source>
        <strain evidence="4">TTRI</strain>
    </source>
</reference>
<organism evidence="4 5">
    <name type="scientific">Glossina austeni</name>
    <name type="common">Savannah tsetse fly</name>
    <dbReference type="NCBI Taxonomy" id="7395"/>
    <lineage>
        <taxon>Eukaryota</taxon>
        <taxon>Metazoa</taxon>
        <taxon>Ecdysozoa</taxon>
        <taxon>Arthropoda</taxon>
        <taxon>Hexapoda</taxon>
        <taxon>Insecta</taxon>
        <taxon>Pterygota</taxon>
        <taxon>Neoptera</taxon>
        <taxon>Endopterygota</taxon>
        <taxon>Diptera</taxon>
        <taxon>Brachycera</taxon>
        <taxon>Muscomorpha</taxon>
        <taxon>Hippoboscoidea</taxon>
        <taxon>Glossinidae</taxon>
        <taxon>Glossina</taxon>
    </lineage>
</organism>
<evidence type="ECO:0000313" key="4">
    <source>
        <dbReference type="EnsemblMetazoa" id="GAUT016417-PA"/>
    </source>
</evidence>
<sequence length="288" mass="33272">MDLLGSILNSMDKPPSVNEEQKKLIKRQKEMAEKLKNKQKEELMRFRKYVEERIGRFAKDDRPHIEFQALDKVHRAVIHEVAEFGGFIAMSFGCEDVDRYSVVYKKENAPTEDEIAARRNHDGWNEEIAKEYAERRKQQRELEYEQKRLARSSAQNSNNTTSKQSNPAPITEAEIKPTFNYKDKYAHLIGQEAALEAARKTETNQSYGFVPSKNKKDVRSIEQTLADIQAKKRLKLQQQQQEQQQRQQEEEQQQNTQNPETQKADSAKNSSLASQPPTSSSTSSSTSY</sequence>
<protein>
    <recommendedName>
        <fullName evidence="3">R3H domain-containing protein</fullName>
    </recommendedName>
</protein>
<keyword evidence="1" id="KW-0175">Coiled coil</keyword>
<dbReference type="SUPFAM" id="SSF82708">
    <property type="entry name" value="R3H domain"/>
    <property type="match status" value="1"/>
</dbReference>
<evidence type="ECO:0000259" key="3">
    <source>
        <dbReference type="PROSITE" id="PS51061"/>
    </source>
</evidence>
<dbReference type="Gene3D" id="3.30.1370.50">
    <property type="entry name" value="R3H-like domain"/>
    <property type="match status" value="1"/>
</dbReference>
<feature type="compositionally biased region" description="Low complexity" evidence="2">
    <location>
        <begin position="270"/>
        <end position="288"/>
    </location>
</feature>
<dbReference type="STRING" id="7395.A0A1A9UUZ4"/>
<feature type="compositionally biased region" description="Low complexity" evidence="2">
    <location>
        <begin position="152"/>
        <end position="166"/>
    </location>
</feature>
<feature type="region of interest" description="Disordered" evidence="2">
    <location>
        <begin position="233"/>
        <end position="288"/>
    </location>
</feature>
<dbReference type="EnsemblMetazoa" id="GAUT016417-RA">
    <property type="protein sequence ID" value="GAUT016417-PA"/>
    <property type="gene ID" value="GAUT016417"/>
</dbReference>
<feature type="compositionally biased region" description="Low complexity" evidence="2">
    <location>
        <begin position="237"/>
        <end position="246"/>
    </location>
</feature>
<evidence type="ECO:0000313" key="5">
    <source>
        <dbReference type="Proteomes" id="UP000078200"/>
    </source>
</evidence>
<dbReference type="PANTHER" id="PTHR13498:SF3">
    <property type="entry name" value="SPERM-ASSOCIATED ANTIGEN 7"/>
    <property type="match status" value="1"/>
</dbReference>
<dbReference type="Pfam" id="PF01424">
    <property type="entry name" value="R3H"/>
    <property type="match status" value="1"/>
</dbReference>
<feature type="region of interest" description="Disordered" evidence="2">
    <location>
        <begin position="202"/>
        <end position="221"/>
    </location>
</feature>